<protein>
    <submittedName>
        <fullName evidence="2">Uncharacterized protein</fullName>
    </submittedName>
</protein>
<dbReference type="Proteomes" id="UP000740926">
    <property type="component" value="Unassembled WGS sequence"/>
</dbReference>
<feature type="compositionally biased region" description="Polar residues" evidence="1">
    <location>
        <begin position="58"/>
        <end position="72"/>
    </location>
</feature>
<name>A0A9P6YQQ7_9FUNG</name>
<keyword evidence="3" id="KW-1185">Reference proteome</keyword>
<evidence type="ECO:0000313" key="2">
    <source>
        <dbReference type="EMBL" id="KAG1557213.1"/>
    </source>
</evidence>
<evidence type="ECO:0000313" key="3">
    <source>
        <dbReference type="Proteomes" id="UP000740926"/>
    </source>
</evidence>
<sequence>MGTSLSGCIRGETQSATTTILGTESGSRSNSNRCISRELEHQRTLPSPTLETDPKSLEANQIPTSQESSSGEATVVKPILVPDGTANETPQETNHMEVQLKMDFSRMALTNNFRKNNGINQDTINFLNQKIRKSTQRANDNDWKQ</sequence>
<dbReference type="AlphaFoldDB" id="A0A9P6YQQ7"/>
<dbReference type="EMBL" id="JAANIU010004129">
    <property type="protein sequence ID" value="KAG1557213.1"/>
    <property type="molecule type" value="Genomic_DNA"/>
</dbReference>
<reference evidence="2 3" key="1">
    <citation type="journal article" date="2020" name="Microb. Genom.">
        <title>Genetic diversity of clinical and environmental Mucorales isolates obtained from an investigation of mucormycosis cases among solid organ transplant recipients.</title>
        <authorList>
            <person name="Nguyen M.H."/>
            <person name="Kaul D."/>
            <person name="Muto C."/>
            <person name="Cheng S.J."/>
            <person name="Richter R.A."/>
            <person name="Bruno V.M."/>
            <person name="Liu G."/>
            <person name="Beyhan S."/>
            <person name="Sundermann A.J."/>
            <person name="Mounaud S."/>
            <person name="Pasculle A.W."/>
            <person name="Nierman W.C."/>
            <person name="Driscoll E."/>
            <person name="Cumbie R."/>
            <person name="Clancy C.J."/>
            <person name="Dupont C.L."/>
        </authorList>
    </citation>
    <scope>NUCLEOTIDE SEQUENCE [LARGE SCALE GENOMIC DNA]</scope>
    <source>
        <strain evidence="2 3">GL24</strain>
    </source>
</reference>
<feature type="compositionally biased region" description="Polar residues" evidence="1">
    <location>
        <begin position="1"/>
        <end position="34"/>
    </location>
</feature>
<comment type="caution">
    <text evidence="2">The sequence shown here is derived from an EMBL/GenBank/DDBJ whole genome shotgun (WGS) entry which is preliminary data.</text>
</comment>
<feature type="region of interest" description="Disordered" evidence="1">
    <location>
        <begin position="1"/>
        <end position="75"/>
    </location>
</feature>
<accession>A0A9P6YQQ7</accession>
<proteinExistence type="predicted"/>
<gene>
    <name evidence="2" type="ORF">G6F50_012631</name>
</gene>
<organism evidence="2 3">
    <name type="scientific">Rhizopus delemar</name>
    <dbReference type="NCBI Taxonomy" id="936053"/>
    <lineage>
        <taxon>Eukaryota</taxon>
        <taxon>Fungi</taxon>
        <taxon>Fungi incertae sedis</taxon>
        <taxon>Mucoromycota</taxon>
        <taxon>Mucoromycotina</taxon>
        <taxon>Mucoromycetes</taxon>
        <taxon>Mucorales</taxon>
        <taxon>Mucorineae</taxon>
        <taxon>Rhizopodaceae</taxon>
        <taxon>Rhizopus</taxon>
    </lineage>
</organism>
<evidence type="ECO:0000256" key="1">
    <source>
        <dbReference type="SAM" id="MobiDB-lite"/>
    </source>
</evidence>